<accession>A0A6G9XTM5</accession>
<dbReference type="InterPro" id="IPR011990">
    <property type="entry name" value="TPR-like_helical_dom_sf"/>
</dbReference>
<dbReference type="Gene3D" id="1.25.40.10">
    <property type="entry name" value="Tetratricopeptide repeat domain"/>
    <property type="match status" value="2"/>
</dbReference>
<protein>
    <submittedName>
        <fullName evidence="2">Helix-turn-helix domain-containing protein</fullName>
    </submittedName>
</protein>
<organism evidence="2 3">
    <name type="scientific">Nocardia brasiliensis</name>
    <dbReference type="NCBI Taxonomy" id="37326"/>
    <lineage>
        <taxon>Bacteria</taxon>
        <taxon>Bacillati</taxon>
        <taxon>Actinomycetota</taxon>
        <taxon>Actinomycetes</taxon>
        <taxon>Mycobacteriales</taxon>
        <taxon>Nocardiaceae</taxon>
        <taxon>Nocardia</taxon>
    </lineage>
</organism>
<reference evidence="2 3" key="1">
    <citation type="journal article" date="2019" name="ACS Chem. Biol.">
        <title>Identification and Mobilization of a Cryptic Antibiotic Biosynthesis Gene Locus from a Human-Pathogenic Nocardia Isolate.</title>
        <authorList>
            <person name="Herisse M."/>
            <person name="Ishida K."/>
            <person name="Porter J.L."/>
            <person name="Howden B."/>
            <person name="Hertweck C."/>
            <person name="Stinear T.P."/>
            <person name="Pidot S.J."/>
        </authorList>
    </citation>
    <scope>NUCLEOTIDE SEQUENCE [LARGE SCALE GENOMIC DNA]</scope>
    <source>
        <strain evidence="2 3">AUSMDU00024985</strain>
    </source>
</reference>
<dbReference type="GO" id="GO:0003677">
    <property type="term" value="F:DNA binding"/>
    <property type="evidence" value="ECO:0007669"/>
    <property type="project" value="InterPro"/>
</dbReference>
<dbReference type="Gene3D" id="1.10.260.40">
    <property type="entry name" value="lambda repressor-like DNA-binding domains"/>
    <property type="match status" value="1"/>
</dbReference>
<dbReference type="SMART" id="SM00530">
    <property type="entry name" value="HTH_XRE"/>
    <property type="match status" value="1"/>
</dbReference>
<name>A0A6G9XTM5_NOCBR</name>
<dbReference type="AlphaFoldDB" id="A0A6G9XTM5"/>
<gene>
    <name evidence="2" type="ORF">F5X71_20010</name>
</gene>
<proteinExistence type="predicted"/>
<dbReference type="Proteomes" id="UP000501705">
    <property type="component" value="Chromosome"/>
</dbReference>
<evidence type="ECO:0000313" key="3">
    <source>
        <dbReference type="Proteomes" id="UP000501705"/>
    </source>
</evidence>
<evidence type="ECO:0000313" key="2">
    <source>
        <dbReference type="EMBL" id="QIS04311.1"/>
    </source>
</evidence>
<dbReference type="SUPFAM" id="SSF47413">
    <property type="entry name" value="lambda repressor-like DNA-binding domains"/>
    <property type="match status" value="1"/>
</dbReference>
<dbReference type="InterPro" id="IPR010982">
    <property type="entry name" value="Lambda_DNA-bd_dom_sf"/>
</dbReference>
<sequence length="496" mass="54305">MNAASQDSTNPSHCLPEPFGWFRDAADRVEGRAQLVVHNSCPTTVFDGSETVMLDKQRRNCPRCGAGLARDNKATTCGPCSRKVGRPPRLSATDWRTSGLRTALRSKDIGAVLNTWRHHPHHGEHPVSQAQLARWLGITQGQLSRIENGRNKVRDLDKLVRYARALGIPPELLWFDIDDNPGRPSALPPLRLSGGTVPTSSAADTLIIDSLLSTLEAYVRTDSLAGPQSLVPLVTQQLQFVEGLGRTSYGQTQKRINVVHARFAEFLGWLHQDAGDLRAAVKFTTIAADLARETGERQLLSYVTMRQSNLAADAGKAHATIALARTALNTTARLTPRHRAAALRQLAQGYARLGHAKDATRALEQARQQASSSNGGECDLASYCTPEYIGMESAECFLELGRPDEALAVLEPQISAWKTENRRDLGRGLALLAVALAGTSRPDEAIDVARHALRIIAETRSVRAEEQLNRVVRQLHAQQAPDHARHLRLVIRNTLG</sequence>
<dbReference type="InterPro" id="IPR001387">
    <property type="entry name" value="Cro/C1-type_HTH"/>
</dbReference>
<dbReference type="EMBL" id="CP046171">
    <property type="protein sequence ID" value="QIS04311.1"/>
    <property type="molecule type" value="Genomic_DNA"/>
</dbReference>
<dbReference type="Pfam" id="PF13560">
    <property type="entry name" value="HTH_31"/>
    <property type="match status" value="1"/>
</dbReference>
<evidence type="ECO:0000259" key="1">
    <source>
        <dbReference type="PROSITE" id="PS50943"/>
    </source>
</evidence>
<dbReference type="PROSITE" id="PS50943">
    <property type="entry name" value="HTH_CROC1"/>
    <property type="match status" value="1"/>
</dbReference>
<dbReference type="CDD" id="cd00093">
    <property type="entry name" value="HTH_XRE"/>
    <property type="match status" value="1"/>
</dbReference>
<feature type="domain" description="HTH cro/C1-type" evidence="1">
    <location>
        <begin position="128"/>
        <end position="173"/>
    </location>
</feature>
<dbReference type="SUPFAM" id="SSF48452">
    <property type="entry name" value="TPR-like"/>
    <property type="match status" value="2"/>
</dbReference>